<name>A0A103YJ75_CYNCS</name>
<evidence type="ECO:0000313" key="1">
    <source>
        <dbReference type="EMBL" id="KVI10045.1"/>
    </source>
</evidence>
<protein>
    <submittedName>
        <fullName evidence="1">Uncharacterized protein</fullName>
    </submittedName>
</protein>
<sequence>MRQVYGVATEKRKCHLDP</sequence>
<gene>
    <name evidence="1" type="ORF">Ccrd_011561</name>
</gene>
<reference evidence="1 2" key="1">
    <citation type="journal article" date="2016" name="Sci. Rep.">
        <title>The genome sequence of the outbreeding globe artichoke constructed de novo incorporating a phase-aware low-pass sequencing strategy of F1 progeny.</title>
        <authorList>
            <person name="Scaglione D."/>
            <person name="Reyes-Chin-Wo S."/>
            <person name="Acquadro A."/>
            <person name="Froenicke L."/>
            <person name="Portis E."/>
            <person name="Beitel C."/>
            <person name="Tirone M."/>
            <person name="Mauro R."/>
            <person name="Lo Monaco A."/>
            <person name="Mauromicale G."/>
            <person name="Faccioli P."/>
            <person name="Cattivelli L."/>
            <person name="Rieseberg L."/>
            <person name="Michelmore R."/>
            <person name="Lanteri S."/>
        </authorList>
    </citation>
    <scope>NUCLEOTIDE SEQUENCE [LARGE SCALE GENOMIC DNA]</scope>
    <source>
        <strain evidence="1">2C</strain>
    </source>
</reference>
<organism evidence="1 2">
    <name type="scientific">Cynara cardunculus var. scolymus</name>
    <name type="common">Globe artichoke</name>
    <name type="synonym">Cynara scolymus</name>
    <dbReference type="NCBI Taxonomy" id="59895"/>
    <lineage>
        <taxon>Eukaryota</taxon>
        <taxon>Viridiplantae</taxon>
        <taxon>Streptophyta</taxon>
        <taxon>Embryophyta</taxon>
        <taxon>Tracheophyta</taxon>
        <taxon>Spermatophyta</taxon>
        <taxon>Magnoliopsida</taxon>
        <taxon>eudicotyledons</taxon>
        <taxon>Gunneridae</taxon>
        <taxon>Pentapetalae</taxon>
        <taxon>asterids</taxon>
        <taxon>campanulids</taxon>
        <taxon>Asterales</taxon>
        <taxon>Asteraceae</taxon>
        <taxon>Carduoideae</taxon>
        <taxon>Cardueae</taxon>
        <taxon>Carduinae</taxon>
        <taxon>Cynara</taxon>
    </lineage>
</organism>
<accession>A0A103YJ75</accession>
<dbReference type="EMBL" id="LEKV01001031">
    <property type="protein sequence ID" value="KVI10045.1"/>
    <property type="molecule type" value="Genomic_DNA"/>
</dbReference>
<keyword evidence="2" id="KW-1185">Reference proteome</keyword>
<dbReference type="Proteomes" id="UP000243975">
    <property type="component" value="Unassembled WGS sequence"/>
</dbReference>
<dbReference type="AlphaFoldDB" id="A0A103YJ75"/>
<proteinExistence type="predicted"/>
<comment type="caution">
    <text evidence="1">The sequence shown here is derived from an EMBL/GenBank/DDBJ whole genome shotgun (WGS) entry which is preliminary data.</text>
</comment>
<evidence type="ECO:0000313" key="2">
    <source>
        <dbReference type="Proteomes" id="UP000243975"/>
    </source>
</evidence>